<reference evidence="3" key="2">
    <citation type="submission" date="2023-05" db="EMBL/GenBank/DDBJ databases">
        <authorList>
            <person name="Schelkunov M.I."/>
        </authorList>
    </citation>
    <scope>NUCLEOTIDE SEQUENCE</scope>
    <source>
        <strain evidence="3">Hsosn_3</strain>
        <tissue evidence="3">Leaf</tissue>
    </source>
</reference>
<evidence type="ECO:0000313" key="3">
    <source>
        <dbReference type="EMBL" id="KAK1397498.1"/>
    </source>
</evidence>
<dbReference type="AlphaFoldDB" id="A0AAD8J6M7"/>
<evidence type="ECO:0000256" key="1">
    <source>
        <dbReference type="ARBA" id="ARBA00009995"/>
    </source>
</evidence>
<proteinExistence type="inferred from homology"/>
<name>A0AAD8J6M7_9APIA</name>
<reference evidence="3" key="1">
    <citation type="submission" date="2023-02" db="EMBL/GenBank/DDBJ databases">
        <title>Genome of toxic invasive species Heracleum sosnowskyi carries increased number of genes despite the absence of recent whole-genome duplications.</title>
        <authorList>
            <person name="Schelkunov M."/>
            <person name="Shtratnikova V."/>
            <person name="Makarenko M."/>
            <person name="Klepikova A."/>
            <person name="Omelchenko D."/>
            <person name="Novikova G."/>
            <person name="Obukhova E."/>
            <person name="Bogdanov V."/>
            <person name="Penin A."/>
            <person name="Logacheva M."/>
        </authorList>
    </citation>
    <scope>NUCLEOTIDE SEQUENCE</scope>
    <source>
        <strain evidence="3">Hsosn_3</strain>
        <tissue evidence="3">Leaf</tissue>
    </source>
</reference>
<feature type="domain" description="Glycosyltransferase N-terminal" evidence="2">
    <location>
        <begin position="6"/>
        <end position="78"/>
    </location>
</feature>
<comment type="caution">
    <text evidence="3">The sequence shown here is derived from an EMBL/GenBank/DDBJ whole genome shotgun (WGS) entry which is preliminary data.</text>
</comment>
<dbReference type="Proteomes" id="UP001237642">
    <property type="component" value="Unassembled WGS sequence"/>
</dbReference>
<dbReference type="InterPro" id="IPR058980">
    <property type="entry name" value="Glyco_transf_N"/>
</dbReference>
<dbReference type="SUPFAM" id="SSF53756">
    <property type="entry name" value="UDP-Glycosyltransferase/glycogen phosphorylase"/>
    <property type="match status" value="1"/>
</dbReference>
<evidence type="ECO:0000313" key="4">
    <source>
        <dbReference type="Proteomes" id="UP001237642"/>
    </source>
</evidence>
<keyword evidence="4" id="KW-1185">Reference proteome</keyword>
<dbReference type="PANTHER" id="PTHR48044:SF22">
    <property type="entry name" value="GLYCOSYLTRANSFERASE"/>
    <property type="match status" value="1"/>
</dbReference>
<accession>A0AAD8J6M7</accession>
<sequence>MAKDTQVAVVTVPFLAQGHLGQLLHLSRLISSYSIRGHYVSTTTHIRQAVTRDATSLLTTTFTFMDFKSQLFTLQLPTQSTSFFIFSYYWDLAGRPIAADDHILQQLPSFEGSGELYSTTRAIEGHYFDLLQKIEADKKLRAIGPFNPVAICDKLDQQLHKCLKWLDNQAFKLQIRKFIWVLRDAEKGDIFPEDVRKYELPMEYEDRIFVAGQGMIVRDWALQLEILAHASQLGIYESLWMECMLGKFDYGCAYYGYMANAFLPA</sequence>
<dbReference type="Gene3D" id="3.40.50.2000">
    <property type="entry name" value="Glycogen Phosphorylase B"/>
    <property type="match status" value="2"/>
</dbReference>
<dbReference type="EMBL" id="JAUIZM010000002">
    <property type="protein sequence ID" value="KAK1397498.1"/>
    <property type="molecule type" value="Genomic_DNA"/>
</dbReference>
<gene>
    <name evidence="3" type="ORF">POM88_007361</name>
</gene>
<dbReference type="GO" id="GO:0008194">
    <property type="term" value="F:UDP-glycosyltransferase activity"/>
    <property type="evidence" value="ECO:0007669"/>
    <property type="project" value="UniProtKB-ARBA"/>
</dbReference>
<organism evidence="3 4">
    <name type="scientific">Heracleum sosnowskyi</name>
    <dbReference type="NCBI Taxonomy" id="360622"/>
    <lineage>
        <taxon>Eukaryota</taxon>
        <taxon>Viridiplantae</taxon>
        <taxon>Streptophyta</taxon>
        <taxon>Embryophyta</taxon>
        <taxon>Tracheophyta</taxon>
        <taxon>Spermatophyta</taxon>
        <taxon>Magnoliopsida</taxon>
        <taxon>eudicotyledons</taxon>
        <taxon>Gunneridae</taxon>
        <taxon>Pentapetalae</taxon>
        <taxon>asterids</taxon>
        <taxon>campanulids</taxon>
        <taxon>Apiales</taxon>
        <taxon>Apiaceae</taxon>
        <taxon>Apioideae</taxon>
        <taxon>apioid superclade</taxon>
        <taxon>Tordylieae</taxon>
        <taxon>Tordyliinae</taxon>
        <taxon>Heracleum</taxon>
    </lineage>
</organism>
<dbReference type="PANTHER" id="PTHR48044">
    <property type="entry name" value="GLYCOSYLTRANSFERASE"/>
    <property type="match status" value="1"/>
</dbReference>
<dbReference type="GO" id="GO:1901135">
    <property type="term" value="P:carbohydrate derivative metabolic process"/>
    <property type="evidence" value="ECO:0007669"/>
    <property type="project" value="UniProtKB-ARBA"/>
</dbReference>
<dbReference type="Pfam" id="PF26168">
    <property type="entry name" value="Glyco_transf_N"/>
    <property type="match status" value="1"/>
</dbReference>
<evidence type="ECO:0000259" key="2">
    <source>
        <dbReference type="Pfam" id="PF26168"/>
    </source>
</evidence>
<comment type="similarity">
    <text evidence="1">Belongs to the UDP-glycosyltransferase family.</text>
</comment>
<protein>
    <recommendedName>
        <fullName evidence="2">Glycosyltransferase N-terminal domain-containing protein</fullName>
    </recommendedName>
</protein>